<dbReference type="PANTHER" id="PTHR47723:SF23">
    <property type="entry name" value="REVERSE TRANSCRIPTASE-LIKE PROTEIN"/>
    <property type="match status" value="1"/>
</dbReference>
<proteinExistence type="predicted"/>
<dbReference type="InterPro" id="IPR012337">
    <property type="entry name" value="RNaseH-like_sf"/>
</dbReference>
<dbReference type="GO" id="GO:0004523">
    <property type="term" value="F:RNA-DNA hybrid ribonuclease activity"/>
    <property type="evidence" value="ECO:0007669"/>
    <property type="project" value="InterPro"/>
</dbReference>
<evidence type="ECO:0000313" key="3">
    <source>
        <dbReference type="Proteomes" id="UP000268829"/>
    </source>
</evidence>
<protein>
    <submittedName>
        <fullName evidence="2">Reverse transcriptase-like protein</fullName>
    </submittedName>
</protein>
<dbReference type="PANTHER" id="PTHR47723">
    <property type="entry name" value="OS05G0353850 PROTEIN"/>
    <property type="match status" value="1"/>
</dbReference>
<evidence type="ECO:0000259" key="1">
    <source>
        <dbReference type="Pfam" id="PF13456"/>
    </source>
</evidence>
<dbReference type="InterPro" id="IPR002156">
    <property type="entry name" value="RNaseH_domain"/>
</dbReference>
<dbReference type="InterPro" id="IPR053151">
    <property type="entry name" value="RNase_H-like"/>
</dbReference>
<gene>
    <name evidence="2" type="ORF">EDM57_04285</name>
</gene>
<dbReference type="Proteomes" id="UP000268829">
    <property type="component" value="Unassembled WGS sequence"/>
</dbReference>
<dbReference type="Gene3D" id="3.30.420.10">
    <property type="entry name" value="Ribonuclease H-like superfamily/Ribonuclease H"/>
    <property type="match status" value="1"/>
</dbReference>
<dbReference type="SUPFAM" id="SSF53098">
    <property type="entry name" value="Ribonuclease H-like"/>
    <property type="match status" value="1"/>
</dbReference>
<dbReference type="GO" id="GO:0003964">
    <property type="term" value="F:RNA-directed DNA polymerase activity"/>
    <property type="evidence" value="ECO:0007669"/>
    <property type="project" value="UniProtKB-KW"/>
</dbReference>
<dbReference type="AlphaFoldDB" id="A0A3M8B8Q1"/>
<feature type="domain" description="RNase H type-1" evidence="1">
    <location>
        <begin position="7"/>
        <end position="124"/>
    </location>
</feature>
<keyword evidence="2" id="KW-0695">RNA-directed DNA polymerase</keyword>
<organism evidence="2 3">
    <name type="scientific">Brevibacillus gelatini</name>
    <dbReference type="NCBI Taxonomy" id="1655277"/>
    <lineage>
        <taxon>Bacteria</taxon>
        <taxon>Bacillati</taxon>
        <taxon>Bacillota</taxon>
        <taxon>Bacilli</taxon>
        <taxon>Bacillales</taxon>
        <taxon>Paenibacillaceae</taxon>
        <taxon>Brevibacillus</taxon>
    </lineage>
</organism>
<dbReference type="Pfam" id="PF13456">
    <property type="entry name" value="RVT_3"/>
    <property type="match status" value="1"/>
</dbReference>
<keyword evidence="2" id="KW-0548">Nucleotidyltransferase</keyword>
<dbReference type="EMBL" id="RHHS01000013">
    <property type="protein sequence ID" value="RNB59367.1"/>
    <property type="molecule type" value="Genomic_DNA"/>
</dbReference>
<name>A0A3M8B8Q1_9BACL</name>
<dbReference type="InterPro" id="IPR036397">
    <property type="entry name" value="RNaseH_sf"/>
</dbReference>
<keyword evidence="2" id="KW-0808">Transferase</keyword>
<sequence>MLHKAYFDASYNWSNGTATLAYVIYNPKKKAIDKEIFITTTDDSNHAEWIALARLLRKLKELGIKNVIICGDNRNVIDIANGRGKGERNVSKRKIIEEYIPHFKNITFKWVARNENNEADRLSKNKKVKGVKNKIVKDTYITIPKMFDFNFKYREKKKKVIAK</sequence>
<reference evidence="2 3" key="1">
    <citation type="submission" date="2018-10" db="EMBL/GenBank/DDBJ databases">
        <title>Phylogenomics of Brevibacillus.</title>
        <authorList>
            <person name="Dunlap C."/>
        </authorList>
    </citation>
    <scope>NUCLEOTIDE SEQUENCE [LARGE SCALE GENOMIC DNA]</scope>
    <source>
        <strain evidence="2 3">DSM 100115</strain>
    </source>
</reference>
<dbReference type="OrthoDB" id="2680098at2"/>
<dbReference type="GO" id="GO:0003676">
    <property type="term" value="F:nucleic acid binding"/>
    <property type="evidence" value="ECO:0007669"/>
    <property type="project" value="InterPro"/>
</dbReference>
<accession>A0A3M8B8Q1</accession>
<evidence type="ECO:0000313" key="2">
    <source>
        <dbReference type="EMBL" id="RNB59367.1"/>
    </source>
</evidence>
<comment type="caution">
    <text evidence="2">The sequence shown here is derived from an EMBL/GenBank/DDBJ whole genome shotgun (WGS) entry which is preliminary data.</text>
</comment>
<keyword evidence="3" id="KW-1185">Reference proteome</keyword>